<evidence type="ECO:0000256" key="6">
    <source>
        <dbReference type="ARBA" id="ARBA00022989"/>
    </source>
</evidence>
<gene>
    <name evidence="11" type="ORF">N177_1857</name>
</gene>
<organism evidence="11 12">
    <name type="scientific">Lutibaculum baratangense AMV1</name>
    <dbReference type="NCBI Taxonomy" id="631454"/>
    <lineage>
        <taxon>Bacteria</taxon>
        <taxon>Pseudomonadati</taxon>
        <taxon>Pseudomonadota</taxon>
        <taxon>Alphaproteobacteria</taxon>
        <taxon>Hyphomicrobiales</taxon>
        <taxon>Tepidamorphaceae</taxon>
        <taxon>Lutibaculum</taxon>
    </lineage>
</organism>
<evidence type="ECO:0000313" key="11">
    <source>
        <dbReference type="EMBL" id="ESR25340.1"/>
    </source>
</evidence>
<dbReference type="PANTHER" id="PTHR35011:SF10">
    <property type="entry name" value="TRAP TRANSPORTER SMALL PERMEASE PROTEIN"/>
    <property type="match status" value="1"/>
</dbReference>
<sequence>MAGDGTRHLPVRLERGVSLSLGLGAAIFLLAMMLVTTVDVAGRYLFATPLPGAFELTQLLLAATVFAGLPLVTLKEEHVSVTLLSERLKGRAAALHGALSSALSAAVFIVVARQLGVQAMRLASYGDTTSLLRIPMAPLAWTMSVLAGLTAFILVALAVSHLLGAIRGRR</sequence>
<comment type="subunit">
    <text evidence="9">The complex comprises the extracytoplasmic solute receptor protein and the two transmembrane proteins.</text>
</comment>
<accession>V4RQ80</accession>
<comment type="caution">
    <text evidence="11">The sequence shown here is derived from an EMBL/GenBank/DDBJ whole genome shotgun (WGS) entry which is preliminary data.</text>
</comment>
<comment type="subcellular location">
    <subcellularLocation>
        <location evidence="1 9">Cell inner membrane</location>
        <topology evidence="1 9">Multi-pass membrane protein</topology>
    </subcellularLocation>
</comment>
<dbReference type="eggNOG" id="COG3090">
    <property type="taxonomic scope" value="Bacteria"/>
</dbReference>
<keyword evidence="12" id="KW-1185">Reference proteome</keyword>
<feature type="transmembrane region" description="Helical" evidence="9">
    <location>
        <begin position="93"/>
        <end position="112"/>
    </location>
</feature>
<feature type="transmembrane region" description="Helical" evidence="9">
    <location>
        <begin position="21"/>
        <end position="46"/>
    </location>
</feature>
<evidence type="ECO:0000256" key="9">
    <source>
        <dbReference type="RuleBase" id="RU369079"/>
    </source>
</evidence>
<comment type="similarity">
    <text evidence="8 9">Belongs to the TRAP transporter small permease family.</text>
</comment>
<dbReference type="Proteomes" id="UP000017819">
    <property type="component" value="Unassembled WGS sequence"/>
</dbReference>
<feature type="transmembrane region" description="Helical" evidence="9">
    <location>
        <begin position="139"/>
        <end position="166"/>
    </location>
</feature>
<evidence type="ECO:0000259" key="10">
    <source>
        <dbReference type="Pfam" id="PF04290"/>
    </source>
</evidence>
<keyword evidence="3" id="KW-1003">Cell membrane</keyword>
<dbReference type="PANTHER" id="PTHR35011">
    <property type="entry name" value="2,3-DIKETO-L-GULONATE TRAP TRANSPORTER SMALL PERMEASE PROTEIN YIAM"/>
    <property type="match status" value="1"/>
</dbReference>
<dbReference type="InterPro" id="IPR055348">
    <property type="entry name" value="DctQ"/>
</dbReference>
<dbReference type="Pfam" id="PF04290">
    <property type="entry name" value="DctQ"/>
    <property type="match status" value="1"/>
</dbReference>
<feature type="domain" description="Tripartite ATP-independent periplasmic transporters DctQ component" evidence="10">
    <location>
        <begin position="32"/>
        <end position="161"/>
    </location>
</feature>
<evidence type="ECO:0000256" key="2">
    <source>
        <dbReference type="ARBA" id="ARBA00022448"/>
    </source>
</evidence>
<evidence type="ECO:0000256" key="7">
    <source>
        <dbReference type="ARBA" id="ARBA00023136"/>
    </source>
</evidence>
<dbReference type="GO" id="GO:0022857">
    <property type="term" value="F:transmembrane transporter activity"/>
    <property type="evidence" value="ECO:0007669"/>
    <property type="project" value="UniProtKB-UniRule"/>
</dbReference>
<dbReference type="GO" id="GO:0005886">
    <property type="term" value="C:plasma membrane"/>
    <property type="evidence" value="ECO:0007669"/>
    <property type="project" value="UniProtKB-SubCell"/>
</dbReference>
<dbReference type="EMBL" id="AWXZ01000023">
    <property type="protein sequence ID" value="ESR25340.1"/>
    <property type="molecule type" value="Genomic_DNA"/>
</dbReference>
<keyword evidence="4 9" id="KW-0997">Cell inner membrane</keyword>
<dbReference type="InterPro" id="IPR007387">
    <property type="entry name" value="TRAP_DctQ"/>
</dbReference>
<protein>
    <recommendedName>
        <fullName evidence="9">TRAP transporter small permease protein</fullName>
    </recommendedName>
</protein>
<evidence type="ECO:0000256" key="3">
    <source>
        <dbReference type="ARBA" id="ARBA00022475"/>
    </source>
</evidence>
<dbReference type="GO" id="GO:0015740">
    <property type="term" value="P:C4-dicarboxylate transport"/>
    <property type="evidence" value="ECO:0007669"/>
    <property type="project" value="TreeGrafter"/>
</dbReference>
<evidence type="ECO:0000256" key="4">
    <source>
        <dbReference type="ARBA" id="ARBA00022519"/>
    </source>
</evidence>
<keyword evidence="7 9" id="KW-0472">Membrane</keyword>
<keyword evidence="2 9" id="KW-0813">Transport</keyword>
<evidence type="ECO:0000313" key="12">
    <source>
        <dbReference type="Proteomes" id="UP000017819"/>
    </source>
</evidence>
<keyword evidence="6 9" id="KW-1133">Transmembrane helix</keyword>
<comment type="function">
    <text evidence="9">Part of the tripartite ATP-independent periplasmic (TRAP) transport system.</text>
</comment>
<evidence type="ECO:0000256" key="1">
    <source>
        <dbReference type="ARBA" id="ARBA00004429"/>
    </source>
</evidence>
<keyword evidence="5 9" id="KW-0812">Transmembrane</keyword>
<dbReference type="AlphaFoldDB" id="V4RQ80"/>
<evidence type="ECO:0000256" key="8">
    <source>
        <dbReference type="ARBA" id="ARBA00038436"/>
    </source>
</evidence>
<name>V4RQ80_9HYPH</name>
<feature type="transmembrane region" description="Helical" evidence="9">
    <location>
        <begin position="52"/>
        <end position="72"/>
    </location>
</feature>
<dbReference type="STRING" id="631454.N177_1857"/>
<reference evidence="11 12" key="1">
    <citation type="journal article" date="2014" name="Genome Announc.">
        <title>Draft Genome Sequence of Lutibaculum baratangense Strain AMV1T, Isolated from a Mud Volcano in Andamans, India.</title>
        <authorList>
            <person name="Singh A."/>
            <person name="Sreenivas A."/>
            <person name="Sathyanarayana Reddy G."/>
            <person name="Pinnaka A.K."/>
            <person name="Shivaji S."/>
        </authorList>
    </citation>
    <scope>NUCLEOTIDE SEQUENCE [LARGE SCALE GENOMIC DNA]</scope>
    <source>
        <strain evidence="11 12">AMV1</strain>
    </source>
</reference>
<evidence type="ECO:0000256" key="5">
    <source>
        <dbReference type="ARBA" id="ARBA00022692"/>
    </source>
</evidence>
<proteinExistence type="inferred from homology"/>